<organism evidence="2 3">
    <name type="scientific">Methylobacterium aquaticum</name>
    <dbReference type="NCBI Taxonomy" id="270351"/>
    <lineage>
        <taxon>Bacteria</taxon>
        <taxon>Pseudomonadati</taxon>
        <taxon>Pseudomonadota</taxon>
        <taxon>Alphaproteobacteria</taxon>
        <taxon>Hyphomicrobiales</taxon>
        <taxon>Methylobacteriaceae</taxon>
        <taxon>Methylobacterium</taxon>
    </lineage>
</organism>
<proteinExistence type="predicted"/>
<dbReference type="Proteomes" id="UP000061432">
    <property type="component" value="Chromosome"/>
</dbReference>
<gene>
    <name evidence="2" type="ORF">Maq22A_c12765</name>
</gene>
<evidence type="ECO:0000256" key="1">
    <source>
        <dbReference type="SAM" id="MobiDB-lite"/>
    </source>
</evidence>
<dbReference type="AlphaFoldDB" id="A0A0C6FFN7"/>
<dbReference type="PATRIC" id="fig|270351.10.peg.2469"/>
<dbReference type="RefSeq" id="WP_060847060.1">
    <property type="nucleotide sequence ID" value="NZ_AP014704.1"/>
</dbReference>
<protein>
    <submittedName>
        <fullName evidence="2">Uncharacterized protein</fullName>
    </submittedName>
</protein>
<evidence type="ECO:0000313" key="2">
    <source>
        <dbReference type="EMBL" id="BAQ45792.1"/>
    </source>
</evidence>
<reference evidence="2 3" key="1">
    <citation type="journal article" date="2015" name="Genome Announc.">
        <title>Complete Genome Sequence of Methylobacterium aquaticum Strain 22A, Isolated from Racomitrium japonicum Moss.</title>
        <authorList>
            <person name="Tani A."/>
            <person name="Ogura Y."/>
            <person name="Hayashi T."/>
            <person name="Kimbara K."/>
        </authorList>
    </citation>
    <scope>NUCLEOTIDE SEQUENCE [LARGE SCALE GENOMIC DNA]</scope>
    <source>
        <strain evidence="2 3">MA-22A</strain>
    </source>
</reference>
<reference evidence="3" key="2">
    <citation type="submission" date="2015-01" db="EMBL/GenBank/DDBJ databases">
        <title>Complete genome sequence of Methylobacterium aquaticum strain 22A.</title>
        <authorList>
            <person name="Tani A."/>
            <person name="Ogura Y."/>
            <person name="Hayashi T."/>
        </authorList>
    </citation>
    <scope>NUCLEOTIDE SEQUENCE [LARGE SCALE GENOMIC DNA]</scope>
    <source>
        <strain evidence="3">MA-22A</strain>
    </source>
</reference>
<name>A0A0C6FFN7_9HYPH</name>
<sequence>MSNSRFVKADTAPSPFVGPFAPVLAGVSRGLQDLFPLVEQPRAAQRSPVEEGHDAVAPVLRPRPAPRPRVA</sequence>
<evidence type="ECO:0000313" key="3">
    <source>
        <dbReference type="Proteomes" id="UP000061432"/>
    </source>
</evidence>
<accession>A0A0C6FFN7</accession>
<dbReference type="EMBL" id="AP014704">
    <property type="protein sequence ID" value="BAQ45792.1"/>
    <property type="molecule type" value="Genomic_DNA"/>
</dbReference>
<feature type="region of interest" description="Disordered" evidence="1">
    <location>
        <begin position="41"/>
        <end position="71"/>
    </location>
</feature>
<dbReference type="KEGG" id="maqu:Maq22A_c12765"/>